<accession>A0AAN8NI35</accession>
<comment type="caution">
    <text evidence="15">The sequence shown here is derived from an EMBL/GenBank/DDBJ whole genome shotgun (WGS) entry which is preliminary data.</text>
</comment>
<dbReference type="InterPro" id="IPR036529">
    <property type="entry name" value="KIX_dom_sf"/>
</dbReference>
<keyword evidence="5 10" id="KW-0805">Transcription regulation</keyword>
<feature type="domain" description="ARC105/Med15 mediator subunit C-terminal" evidence="14">
    <location>
        <begin position="454"/>
        <end position="562"/>
    </location>
</feature>
<evidence type="ECO:0000256" key="3">
    <source>
        <dbReference type="ARBA" id="ARBA00011837"/>
    </source>
</evidence>
<comment type="function">
    <text evidence="10">Component of the Mediator complex, a coactivator involved in the regulated transcription of nearly all RNA polymerase II-dependent genes. Mediator functions as a bridge to convey information from gene-specific regulatory proteins to the basal RNA polymerase II transcription machinery. Mediator is recruited to promoters by direct interactions with regulatory proteins and serves as a scaffold for the assembly of a functional preinitiation complex with RNA polymerase II and the general transcription factors.</text>
</comment>
<comment type="similarity">
    <text evidence="2 10">Belongs to the Mediator complex subunit 15 family.</text>
</comment>
<dbReference type="FunFam" id="1.10.246.20:FF:000002">
    <property type="entry name" value="Mediator of RNA polymerase II transcription subunit 15"/>
    <property type="match status" value="1"/>
</dbReference>
<keyword evidence="6 10" id="KW-0010">Activator</keyword>
<dbReference type="EMBL" id="JAWJWE010000046">
    <property type="protein sequence ID" value="KAK6616942.1"/>
    <property type="molecule type" value="Genomic_DNA"/>
</dbReference>
<dbReference type="PANTHER" id="PTHR31804">
    <property type="entry name" value="MEDIATOR OF RNA POLYMERASE II TRANSCRIPTION SUBUNIT 15"/>
    <property type="match status" value="1"/>
</dbReference>
<comment type="subcellular location">
    <subcellularLocation>
        <location evidence="1 10">Nucleus</location>
    </subcellularLocation>
</comment>
<dbReference type="GO" id="GO:0003712">
    <property type="term" value="F:transcription coregulator activity"/>
    <property type="evidence" value="ECO:0007669"/>
    <property type="project" value="InterPro"/>
</dbReference>
<dbReference type="PANTHER" id="PTHR31804:SF3">
    <property type="entry name" value="MEDIATOR OF RNA POLYMERASE II TRANSCRIPTION SUBUNIT 15"/>
    <property type="match status" value="1"/>
</dbReference>
<evidence type="ECO:0000256" key="8">
    <source>
        <dbReference type="ARBA" id="ARBA00023242"/>
    </source>
</evidence>
<evidence type="ECO:0000256" key="1">
    <source>
        <dbReference type="ARBA" id="ARBA00004123"/>
    </source>
</evidence>
<evidence type="ECO:0000256" key="11">
    <source>
        <dbReference type="SAM" id="MobiDB-lite"/>
    </source>
</evidence>
<feature type="domain" description="ARC105/Med15 mediator subunit central" evidence="13">
    <location>
        <begin position="312"/>
        <end position="428"/>
    </location>
</feature>
<feature type="compositionally biased region" description="Polar residues" evidence="11">
    <location>
        <begin position="286"/>
        <end position="307"/>
    </location>
</feature>
<sequence length="580" mass="63580">MAAEDNHWKSAAFRQSVVAKIDDAVARSGMQTSKNSMEMENHVFQKAKTKEEYLAFVARLILHIREMSKESKNSNSVGGSGVSGQMIPDPINALQTLARQGTGNNQMMNINSGEITTGSVGMVRQPPPQNAATNLLQSLNQRPAPNAMMGLPSVQNKIAGINMVPVQQTGSMGQIPVPTMNTQIHPTMQGQLNAQMNMPIAPQIHPQLNHIQQRKAGEMIIGNQQSSFLGPRNAPPNQFLRQSPSPSAVSPVGVGSNQMAVSPALVPSPSSSQLTPVMSGPPRSNGMASSPSNSLNTPGQSVATPSPGNLLEEQQYREKVRQLSKYIEPLRKMIAKMGNDDVEKLSKMKKLLEILSNPSKRMPLETLRKCEVVLEKLDLKRGEGSVGPHTTALKEIHNLNPLLEAVSNCLQTSINNHTLQRTFGPTLEALFGPEMKMLPTPLEPKLMDETKHDIPEVLQGEIARLDQRFKVSLDNTQQLGSKIVRLICWLDDKHLPCVPPISISIPEDYPKHPPCCILSQHEYMATDFLMAIHKALSLRIRKLPSKFSLSQLLDTWEMSVRQASAPIVKSPSTVTLLMAL</sequence>
<dbReference type="Gene3D" id="1.10.246.20">
    <property type="entry name" value="Coactivator CBP, KIX domain"/>
    <property type="match status" value="1"/>
</dbReference>
<evidence type="ECO:0000256" key="2">
    <source>
        <dbReference type="ARBA" id="ARBA00009807"/>
    </source>
</evidence>
<feature type="region of interest" description="Disordered" evidence="11">
    <location>
        <begin position="226"/>
        <end position="312"/>
    </location>
</feature>
<keyword evidence="8 10" id="KW-0539">Nucleus</keyword>
<dbReference type="GO" id="GO:0006355">
    <property type="term" value="P:regulation of DNA-templated transcription"/>
    <property type="evidence" value="ECO:0007669"/>
    <property type="project" value="InterPro"/>
</dbReference>
<comment type="subunit">
    <text evidence="3 10">Component of the Mediator complex.</text>
</comment>
<feature type="domain" description="Mediator of RNA polymerase II transcription subunit 15 N-terminal" evidence="12">
    <location>
        <begin position="5"/>
        <end position="73"/>
    </location>
</feature>
<evidence type="ECO:0000256" key="7">
    <source>
        <dbReference type="ARBA" id="ARBA00023163"/>
    </source>
</evidence>
<evidence type="ECO:0000259" key="13">
    <source>
        <dbReference type="Pfam" id="PF21538"/>
    </source>
</evidence>
<dbReference type="GO" id="GO:0005634">
    <property type="term" value="C:nucleus"/>
    <property type="evidence" value="ECO:0007669"/>
    <property type="project" value="UniProtKB-SubCell"/>
</dbReference>
<reference evidence="15 16" key="1">
    <citation type="submission" date="2023-10" db="EMBL/GenBank/DDBJ databases">
        <title>Genomes of two closely related lineages of the louse Polyplax serrata with different host specificities.</title>
        <authorList>
            <person name="Martinu J."/>
            <person name="Tarabai H."/>
            <person name="Stefka J."/>
            <person name="Hypsa V."/>
        </authorList>
    </citation>
    <scope>NUCLEOTIDE SEQUENCE [LARGE SCALE GENOMIC DNA]</scope>
    <source>
        <strain evidence="15">HR10_N</strain>
    </source>
</reference>
<evidence type="ECO:0000256" key="4">
    <source>
        <dbReference type="ARBA" id="ARBA00019613"/>
    </source>
</evidence>
<proteinExistence type="inferred from homology"/>
<feature type="compositionally biased region" description="Low complexity" evidence="11">
    <location>
        <begin position="243"/>
        <end position="272"/>
    </location>
</feature>
<evidence type="ECO:0000256" key="6">
    <source>
        <dbReference type="ARBA" id="ARBA00023159"/>
    </source>
</evidence>
<evidence type="ECO:0000313" key="15">
    <source>
        <dbReference type="EMBL" id="KAK6616942.1"/>
    </source>
</evidence>
<dbReference type="Pfam" id="PF21539">
    <property type="entry name" value="Med15_C"/>
    <property type="match status" value="1"/>
</dbReference>
<protein>
    <recommendedName>
        <fullName evidence="4 10">Mediator of RNA polymerase II transcription subunit 15</fullName>
    </recommendedName>
    <alternativeName>
        <fullName evidence="9 10">Mediator complex subunit 15</fullName>
    </alternativeName>
</protein>
<evidence type="ECO:0000313" key="16">
    <source>
        <dbReference type="Proteomes" id="UP001372834"/>
    </source>
</evidence>
<name>A0AAN8NI35_POLSC</name>
<evidence type="ECO:0000259" key="14">
    <source>
        <dbReference type="Pfam" id="PF21539"/>
    </source>
</evidence>
<dbReference type="InterPro" id="IPR048386">
    <property type="entry name" value="Med15_C"/>
</dbReference>
<gene>
    <name evidence="10" type="primary">MED15</name>
    <name evidence="15" type="ORF">RUM43_014912</name>
</gene>
<dbReference type="Pfam" id="PF09606">
    <property type="entry name" value="Med15_N"/>
    <property type="match status" value="1"/>
</dbReference>
<dbReference type="InterPro" id="IPR048385">
    <property type="entry name" value="Med15_central"/>
</dbReference>
<evidence type="ECO:0000259" key="12">
    <source>
        <dbReference type="Pfam" id="PF09606"/>
    </source>
</evidence>
<dbReference type="InterPro" id="IPR019087">
    <property type="entry name" value="Med15_N"/>
</dbReference>
<dbReference type="Pfam" id="PF21538">
    <property type="entry name" value="Med15_M"/>
    <property type="match status" value="1"/>
</dbReference>
<dbReference type="Proteomes" id="UP001372834">
    <property type="component" value="Unassembled WGS sequence"/>
</dbReference>
<organism evidence="15 16">
    <name type="scientific">Polyplax serrata</name>
    <name type="common">Common mouse louse</name>
    <dbReference type="NCBI Taxonomy" id="468196"/>
    <lineage>
        <taxon>Eukaryota</taxon>
        <taxon>Metazoa</taxon>
        <taxon>Ecdysozoa</taxon>
        <taxon>Arthropoda</taxon>
        <taxon>Hexapoda</taxon>
        <taxon>Insecta</taxon>
        <taxon>Pterygota</taxon>
        <taxon>Neoptera</taxon>
        <taxon>Paraneoptera</taxon>
        <taxon>Psocodea</taxon>
        <taxon>Troctomorpha</taxon>
        <taxon>Phthiraptera</taxon>
        <taxon>Anoplura</taxon>
        <taxon>Polyplacidae</taxon>
        <taxon>Polyplax</taxon>
    </lineage>
</organism>
<evidence type="ECO:0000256" key="9">
    <source>
        <dbReference type="ARBA" id="ARBA00032016"/>
    </source>
</evidence>
<evidence type="ECO:0000256" key="10">
    <source>
        <dbReference type="RuleBase" id="RU364148"/>
    </source>
</evidence>
<dbReference type="AlphaFoldDB" id="A0AAN8NI35"/>
<evidence type="ECO:0000256" key="5">
    <source>
        <dbReference type="ARBA" id="ARBA00023015"/>
    </source>
</evidence>
<keyword evidence="7 10" id="KW-0804">Transcription</keyword>